<dbReference type="EMBL" id="RSCL01000007">
    <property type="protein sequence ID" value="RUT05909.1"/>
    <property type="molecule type" value="Genomic_DNA"/>
</dbReference>
<evidence type="ECO:0000259" key="3">
    <source>
        <dbReference type="PROSITE" id="PS50213"/>
    </source>
</evidence>
<dbReference type="InterPro" id="IPR000782">
    <property type="entry name" value="FAS1_domain"/>
</dbReference>
<keyword evidence="2" id="KW-0472">Membrane</keyword>
<proteinExistence type="predicted"/>
<dbReference type="AlphaFoldDB" id="A0A433VIK1"/>
<evidence type="ECO:0000313" key="4">
    <source>
        <dbReference type="EMBL" id="RUT05909.1"/>
    </source>
</evidence>
<dbReference type="RefSeq" id="WP_127081625.1">
    <property type="nucleotide sequence ID" value="NZ_RSCL01000007.1"/>
</dbReference>
<reference evidence="4" key="2">
    <citation type="journal article" date="2019" name="Genome Biol. Evol.">
        <title>Day and night: Metabolic profiles and evolutionary relationships of six axenic non-marine cyanobacteria.</title>
        <authorList>
            <person name="Will S.E."/>
            <person name="Henke P."/>
            <person name="Boedeker C."/>
            <person name="Huang S."/>
            <person name="Brinkmann H."/>
            <person name="Rohde M."/>
            <person name="Jarek M."/>
            <person name="Friedl T."/>
            <person name="Seufert S."/>
            <person name="Schumacher M."/>
            <person name="Overmann J."/>
            <person name="Neumann-Schaal M."/>
            <person name="Petersen J."/>
        </authorList>
    </citation>
    <scope>NUCLEOTIDE SEQUENCE [LARGE SCALE GENOMIC DNA]</scope>
    <source>
        <strain evidence="4">PCC 7102</strain>
    </source>
</reference>
<feature type="compositionally biased region" description="Pro residues" evidence="1">
    <location>
        <begin position="132"/>
        <end position="162"/>
    </location>
</feature>
<organism evidence="4 5">
    <name type="scientific">Dulcicalothrix desertica PCC 7102</name>
    <dbReference type="NCBI Taxonomy" id="232991"/>
    <lineage>
        <taxon>Bacteria</taxon>
        <taxon>Bacillati</taxon>
        <taxon>Cyanobacteriota</taxon>
        <taxon>Cyanophyceae</taxon>
        <taxon>Nostocales</taxon>
        <taxon>Calotrichaceae</taxon>
        <taxon>Dulcicalothrix</taxon>
    </lineage>
</organism>
<name>A0A433VIK1_9CYAN</name>
<keyword evidence="5" id="KW-1185">Reference proteome</keyword>
<dbReference type="Proteomes" id="UP000271624">
    <property type="component" value="Unassembled WGS sequence"/>
</dbReference>
<dbReference type="PROSITE" id="PS50213">
    <property type="entry name" value="FAS1"/>
    <property type="match status" value="1"/>
</dbReference>
<dbReference type="Gene3D" id="2.30.180.10">
    <property type="entry name" value="FAS1 domain"/>
    <property type="match status" value="1"/>
</dbReference>
<reference evidence="4" key="1">
    <citation type="submission" date="2018-12" db="EMBL/GenBank/DDBJ databases">
        <authorList>
            <person name="Will S."/>
            <person name="Neumann-Schaal M."/>
            <person name="Henke P."/>
        </authorList>
    </citation>
    <scope>NUCLEOTIDE SEQUENCE</scope>
    <source>
        <strain evidence="4">PCC 7102</strain>
    </source>
</reference>
<sequence length="312" mass="32304">MKVNNSNLLPFLAGVVGVTGIGLLINLPAGAQNKLNPEPSIFAETTYNRSQRVLTNTQYVPSEPTVDTEKQNSKKKKKVSPTAQNTTPGPKLNPAPSILQECPYNRSACPGGGASSPTTPPAPGGEANPETLPAPVPTEPSVTPTPPETTPSPGTTPTPPETTPGTKPGSQTDSNKNIVAVAQANGSFKTLTKALQAAGLTETLQGKGPFTVFAPTDAAFAELPQDAVRDLLKPENKEVLVKILTYHVVSGQVLSSDLKSGEVKSLQGGPIGVKVDPSTGVTVNDAKVVQPDVKASNGVIHVINKVILPPDL</sequence>
<keyword evidence="2" id="KW-0812">Transmembrane</keyword>
<gene>
    <name evidence="4" type="ORF">DSM106972_031150</name>
</gene>
<dbReference type="FunFam" id="2.30.180.10:FF:000019">
    <property type="entry name" value="Cell surface lipoprotein"/>
    <property type="match status" value="1"/>
</dbReference>
<dbReference type="Pfam" id="PF02469">
    <property type="entry name" value="Fasciclin"/>
    <property type="match status" value="1"/>
</dbReference>
<dbReference type="InterPro" id="IPR036378">
    <property type="entry name" value="FAS1_dom_sf"/>
</dbReference>
<dbReference type="PANTHER" id="PTHR10900">
    <property type="entry name" value="PERIOSTIN-RELATED"/>
    <property type="match status" value="1"/>
</dbReference>
<comment type="caution">
    <text evidence="4">The sequence shown here is derived from an EMBL/GenBank/DDBJ whole genome shotgun (WGS) entry which is preliminary data.</text>
</comment>
<feature type="domain" description="FAS1" evidence="3">
    <location>
        <begin position="175"/>
        <end position="307"/>
    </location>
</feature>
<dbReference type="InterPro" id="IPR050904">
    <property type="entry name" value="Adhesion/Biosynth-related"/>
</dbReference>
<dbReference type="PANTHER" id="PTHR10900:SF77">
    <property type="entry name" value="FI19380P1"/>
    <property type="match status" value="1"/>
</dbReference>
<keyword evidence="2" id="KW-1133">Transmembrane helix</keyword>
<dbReference type="GO" id="GO:0005615">
    <property type="term" value="C:extracellular space"/>
    <property type="evidence" value="ECO:0007669"/>
    <property type="project" value="TreeGrafter"/>
</dbReference>
<feature type="region of interest" description="Disordered" evidence="1">
    <location>
        <begin position="56"/>
        <end position="174"/>
    </location>
</feature>
<accession>A0A433VIK1</accession>
<dbReference type="OrthoDB" id="9800666at2"/>
<dbReference type="SMART" id="SM00554">
    <property type="entry name" value="FAS1"/>
    <property type="match status" value="1"/>
</dbReference>
<protein>
    <recommendedName>
        <fullName evidence="3">FAS1 domain-containing protein</fullName>
    </recommendedName>
</protein>
<evidence type="ECO:0000256" key="2">
    <source>
        <dbReference type="SAM" id="Phobius"/>
    </source>
</evidence>
<feature type="transmembrane region" description="Helical" evidence="2">
    <location>
        <begin position="7"/>
        <end position="27"/>
    </location>
</feature>
<evidence type="ECO:0000313" key="5">
    <source>
        <dbReference type="Proteomes" id="UP000271624"/>
    </source>
</evidence>
<evidence type="ECO:0000256" key="1">
    <source>
        <dbReference type="SAM" id="MobiDB-lite"/>
    </source>
</evidence>
<dbReference type="SUPFAM" id="SSF82153">
    <property type="entry name" value="FAS1 domain"/>
    <property type="match status" value="1"/>
</dbReference>